<keyword evidence="3 10" id="KW-0716">Sensory transduction</keyword>
<dbReference type="PANTHER" id="PTHR21137:SF35">
    <property type="entry name" value="ODORANT RECEPTOR 19A-RELATED"/>
    <property type="match status" value="1"/>
</dbReference>
<keyword evidence="9 10" id="KW-0807">Transducer</keyword>
<evidence type="ECO:0000256" key="2">
    <source>
        <dbReference type="ARBA" id="ARBA00022475"/>
    </source>
</evidence>
<feature type="transmembrane region" description="Helical" evidence="10">
    <location>
        <begin position="126"/>
        <end position="150"/>
    </location>
</feature>
<dbReference type="GO" id="GO:0004984">
    <property type="term" value="F:olfactory receptor activity"/>
    <property type="evidence" value="ECO:0007669"/>
    <property type="project" value="InterPro"/>
</dbReference>
<dbReference type="GO" id="GO:0007165">
    <property type="term" value="P:signal transduction"/>
    <property type="evidence" value="ECO:0007669"/>
    <property type="project" value="UniProtKB-KW"/>
</dbReference>
<keyword evidence="5 10" id="KW-0552">Olfaction</keyword>
<evidence type="ECO:0000256" key="3">
    <source>
        <dbReference type="ARBA" id="ARBA00022606"/>
    </source>
</evidence>
<feature type="transmembrane region" description="Helical" evidence="10">
    <location>
        <begin position="273"/>
        <end position="293"/>
    </location>
</feature>
<dbReference type="EMBL" id="SGBU01000119">
    <property type="protein sequence ID" value="KAF3054618.1"/>
    <property type="molecule type" value="Genomic_DNA"/>
</dbReference>
<evidence type="ECO:0000256" key="10">
    <source>
        <dbReference type="RuleBase" id="RU351113"/>
    </source>
</evidence>
<dbReference type="Proteomes" id="UP000479987">
    <property type="component" value="Unassembled WGS sequence"/>
</dbReference>
<evidence type="ECO:0000256" key="8">
    <source>
        <dbReference type="ARBA" id="ARBA00023170"/>
    </source>
</evidence>
<feature type="transmembrane region" description="Helical" evidence="10">
    <location>
        <begin position="39"/>
        <end position="61"/>
    </location>
</feature>
<dbReference type="InterPro" id="IPR004117">
    <property type="entry name" value="7tm6_olfct_rcpt"/>
</dbReference>
<comment type="caution">
    <text evidence="11">The sequence shown here is derived from an EMBL/GenBank/DDBJ whole genome shotgun (WGS) entry which is preliminary data.</text>
</comment>
<dbReference type="AlphaFoldDB" id="A0A6G1LPR6"/>
<evidence type="ECO:0000256" key="7">
    <source>
        <dbReference type="ARBA" id="ARBA00023136"/>
    </source>
</evidence>
<evidence type="ECO:0000313" key="12">
    <source>
        <dbReference type="Proteomes" id="UP000479987"/>
    </source>
</evidence>
<organism evidence="11 12">
    <name type="scientific">Nylanderia fulva</name>
    <dbReference type="NCBI Taxonomy" id="613905"/>
    <lineage>
        <taxon>Eukaryota</taxon>
        <taxon>Metazoa</taxon>
        <taxon>Ecdysozoa</taxon>
        <taxon>Arthropoda</taxon>
        <taxon>Hexapoda</taxon>
        <taxon>Insecta</taxon>
        <taxon>Pterygota</taxon>
        <taxon>Neoptera</taxon>
        <taxon>Endopterygota</taxon>
        <taxon>Hymenoptera</taxon>
        <taxon>Apocrita</taxon>
        <taxon>Aculeata</taxon>
        <taxon>Formicoidea</taxon>
        <taxon>Formicidae</taxon>
        <taxon>Formicinae</taxon>
        <taxon>Nylanderia</taxon>
    </lineage>
</organism>
<feature type="transmembrane region" description="Helical" evidence="10">
    <location>
        <begin position="67"/>
        <end position="90"/>
    </location>
</feature>
<comment type="subcellular location">
    <subcellularLocation>
        <location evidence="1 10">Cell membrane</location>
        <topology evidence="1 10">Multi-pass membrane protein</topology>
    </subcellularLocation>
</comment>
<evidence type="ECO:0000256" key="5">
    <source>
        <dbReference type="ARBA" id="ARBA00022725"/>
    </source>
</evidence>
<name>A0A6G1LPR6_9HYME</name>
<reference evidence="11 12" key="1">
    <citation type="submission" date="2019-08" db="EMBL/GenBank/DDBJ databases">
        <title>High quality draft denovo assembly of Nylanderia fulva.</title>
        <authorList>
            <person name="Vargo E.L."/>
            <person name="Tarone A.M."/>
            <person name="Konganti K.R."/>
        </authorList>
    </citation>
    <scope>NUCLEOTIDE SEQUENCE [LARGE SCALE GENOMIC DNA]</scope>
    <source>
        <strain evidence="11">TAMU-Nful-2015</strain>
        <tissue evidence="11">Whole body</tissue>
    </source>
</reference>
<dbReference type="PANTHER" id="PTHR21137">
    <property type="entry name" value="ODORANT RECEPTOR"/>
    <property type="match status" value="1"/>
</dbReference>
<protein>
    <recommendedName>
        <fullName evidence="10">Odorant receptor</fullName>
    </recommendedName>
</protein>
<keyword evidence="6 10" id="KW-1133">Transmembrane helix</keyword>
<proteinExistence type="inferred from homology"/>
<keyword evidence="8 10" id="KW-0675">Receptor</keyword>
<dbReference type="Pfam" id="PF02949">
    <property type="entry name" value="7tm_6"/>
    <property type="match status" value="1"/>
</dbReference>
<comment type="similarity">
    <text evidence="10">Belongs to the insect chemoreceptor superfamily. Heteromeric odorant receptor channel (TC 1.A.69) family.</text>
</comment>
<evidence type="ECO:0000313" key="11">
    <source>
        <dbReference type="EMBL" id="KAF3054618.1"/>
    </source>
</evidence>
<feature type="transmembrane region" description="Helical" evidence="10">
    <location>
        <begin position="182"/>
        <end position="204"/>
    </location>
</feature>
<keyword evidence="2" id="KW-1003">Cell membrane</keyword>
<keyword evidence="7 10" id="KW-0472">Membrane</keyword>
<accession>A0A6G1LPR6</accession>
<evidence type="ECO:0000256" key="1">
    <source>
        <dbReference type="ARBA" id="ARBA00004651"/>
    </source>
</evidence>
<dbReference type="GO" id="GO:0005886">
    <property type="term" value="C:plasma membrane"/>
    <property type="evidence" value="ECO:0007669"/>
    <property type="project" value="UniProtKB-SubCell"/>
</dbReference>
<dbReference type="GO" id="GO:0005549">
    <property type="term" value="F:odorant binding"/>
    <property type="evidence" value="ECO:0007669"/>
    <property type="project" value="InterPro"/>
</dbReference>
<keyword evidence="12" id="KW-1185">Reference proteome</keyword>
<evidence type="ECO:0000256" key="9">
    <source>
        <dbReference type="ARBA" id="ARBA00023224"/>
    </source>
</evidence>
<keyword evidence="4 10" id="KW-0812">Transmembrane</keyword>
<evidence type="ECO:0000256" key="4">
    <source>
        <dbReference type="ARBA" id="ARBA00022692"/>
    </source>
</evidence>
<sequence length="382" mass="43707">MSTGPTLDKIIAFLKVNLLFACCWPLSRNSTKFEIICDRIFRFLSGLNGVFIMIELIYSINNHLDNIFLLMESICALSIFYEIPLQIFLFTKQHDRLQDVIYEMEDCYKRANAEERNVFQQYINKYILLYGIALGFSMASVIGSLLVPFIQSRVFPLEVDYPFHVNYQPMAAVIYFHQALGVYQVSCQVSANVFLALLLWFTAARFEILSNKFRTITNLSEWKICIQEHQEVLRFAKKMSNSIAHVVLSSLGVSTTALVFCGVIFLSQLASSLKVQIVILCSTSLMKVFLCAWPADHLMRTSSNIAEAAYNSLWYNQSIDSQKVLLYTLLRCQRNIVVSVPGLLDALSLQHYASYLSTVFSYLTTFRIIFSEDKETSFKGIH</sequence>
<evidence type="ECO:0000256" key="6">
    <source>
        <dbReference type="ARBA" id="ARBA00022989"/>
    </source>
</evidence>
<feature type="transmembrane region" description="Helical" evidence="10">
    <location>
        <begin position="243"/>
        <end position="267"/>
    </location>
</feature>
<gene>
    <name evidence="11" type="primary">Or-233</name>
    <name evidence="11" type="synonym">Nful_v1.0-Or-233</name>
    <name evidence="11" type="ORF">NFUL_NFUL000032</name>
</gene>
<feature type="transmembrane region" description="Helical" evidence="10">
    <location>
        <begin position="6"/>
        <end position="27"/>
    </location>
</feature>